<dbReference type="AlphaFoldDB" id="A0A7S4AQ59"/>
<evidence type="ECO:0000259" key="13">
    <source>
        <dbReference type="PROSITE" id="PS50255"/>
    </source>
</evidence>
<dbReference type="Pfam" id="PF00487">
    <property type="entry name" value="FA_desaturase"/>
    <property type="match status" value="1"/>
</dbReference>
<evidence type="ECO:0000256" key="3">
    <source>
        <dbReference type="ARBA" id="ARBA00009295"/>
    </source>
</evidence>
<feature type="domain" description="Cytochrome b5 heme-binding" evidence="13">
    <location>
        <begin position="23"/>
        <end position="100"/>
    </location>
</feature>
<evidence type="ECO:0000256" key="5">
    <source>
        <dbReference type="ARBA" id="ARBA00022692"/>
    </source>
</evidence>
<evidence type="ECO:0000256" key="1">
    <source>
        <dbReference type="ARBA" id="ARBA00004141"/>
    </source>
</evidence>
<name>A0A7S4AQ59_9STRA</name>
<dbReference type="Pfam" id="PF00173">
    <property type="entry name" value="Cyt-b5"/>
    <property type="match status" value="1"/>
</dbReference>
<accession>A0A7S4AQ59</accession>
<dbReference type="PROSITE" id="PS50255">
    <property type="entry name" value="CYTOCHROME_B5_2"/>
    <property type="match status" value="1"/>
</dbReference>
<dbReference type="InterPro" id="IPR005804">
    <property type="entry name" value="FA_desaturase_dom"/>
</dbReference>
<dbReference type="PIRSF" id="PIRSF015921">
    <property type="entry name" value="FA_sphinglp_des"/>
    <property type="match status" value="1"/>
</dbReference>
<dbReference type="GO" id="GO:0016717">
    <property type="term" value="F:oxidoreductase activity, acting on paired donors, with oxidation of a pair of donors resulting in the reduction of molecular oxygen to two molecules of water"/>
    <property type="evidence" value="ECO:0007669"/>
    <property type="project" value="TreeGrafter"/>
</dbReference>
<dbReference type="SMART" id="SM01117">
    <property type="entry name" value="Cyt-b5"/>
    <property type="match status" value="1"/>
</dbReference>
<evidence type="ECO:0000256" key="11">
    <source>
        <dbReference type="ARBA" id="ARBA00023136"/>
    </source>
</evidence>
<proteinExistence type="inferred from homology"/>
<dbReference type="PANTHER" id="PTHR19353">
    <property type="entry name" value="FATTY ACID DESATURASE 2"/>
    <property type="match status" value="1"/>
</dbReference>
<dbReference type="GO" id="GO:0016020">
    <property type="term" value="C:membrane"/>
    <property type="evidence" value="ECO:0007669"/>
    <property type="project" value="UniProtKB-SubCell"/>
</dbReference>
<comment type="similarity">
    <text evidence="3">Belongs to the fatty acid desaturase type 1 family.</text>
</comment>
<keyword evidence="11 12" id="KW-0472">Membrane</keyword>
<dbReference type="InterPro" id="IPR001199">
    <property type="entry name" value="Cyt_B5-like_heme/steroid-bd"/>
</dbReference>
<keyword evidence="7 12" id="KW-1133">Transmembrane helix</keyword>
<keyword evidence="8" id="KW-0560">Oxidoreductase</keyword>
<gene>
    <name evidence="14" type="ORF">PAUS00366_LOCUS14953</name>
</gene>
<keyword evidence="4" id="KW-0349">Heme</keyword>
<comment type="pathway">
    <text evidence="2">Lipid metabolism.</text>
</comment>
<evidence type="ECO:0000256" key="9">
    <source>
        <dbReference type="ARBA" id="ARBA00023004"/>
    </source>
</evidence>
<feature type="transmembrane region" description="Helical" evidence="12">
    <location>
        <begin position="149"/>
        <end position="166"/>
    </location>
</feature>
<dbReference type="InterPro" id="IPR012171">
    <property type="entry name" value="Fatty_acid_desaturase"/>
</dbReference>
<dbReference type="InterPro" id="IPR036400">
    <property type="entry name" value="Cyt_B5-like_heme/steroid_sf"/>
</dbReference>
<reference evidence="14" key="1">
    <citation type="submission" date="2021-01" db="EMBL/GenBank/DDBJ databases">
        <authorList>
            <person name="Corre E."/>
            <person name="Pelletier E."/>
            <person name="Niang G."/>
            <person name="Scheremetjew M."/>
            <person name="Finn R."/>
            <person name="Kale V."/>
            <person name="Holt S."/>
            <person name="Cochrane G."/>
            <person name="Meng A."/>
            <person name="Brown T."/>
            <person name="Cohen L."/>
        </authorList>
    </citation>
    <scope>NUCLEOTIDE SEQUENCE</scope>
    <source>
        <strain evidence="14">10249 10 AB</strain>
    </source>
</reference>
<keyword evidence="6" id="KW-0479">Metal-binding</keyword>
<dbReference type="GO" id="GO:0006629">
    <property type="term" value="P:lipid metabolic process"/>
    <property type="evidence" value="ECO:0007669"/>
    <property type="project" value="UniProtKB-KW"/>
</dbReference>
<dbReference type="EMBL" id="HBIX01021273">
    <property type="protein sequence ID" value="CAE0722198.1"/>
    <property type="molecule type" value="Transcribed_RNA"/>
</dbReference>
<keyword evidence="9" id="KW-0408">Iron</keyword>
<sequence>MVDTTVSHPTVEVTVTKNVVKASKLMSRQEVAKYADTDSLCLIIIGDNVYDCTRWQKNHPGGHLTVRALCGKDATDPFNGTHPRWVKERMLSKFFYAKLDPDKRGTLPTDTNTKVTKDDEATLAFRVLTKNMEEAGLFETDYTFYYKKLAIYACLFLVILGGVLLSKNVMVHAFSGILLGIWWQQLAFIGHDLCHNSVTHNRIHDSCIGLFLGNFCTGIGIGWWKRSHNVHHIVTNSCTHDADIQHLPIFAIDPILVTTKLFSTFANMYMPLSDITHVLVKYQQWLYYPVMAFARFNLYVQSLNHALRLSYYRTAGDVIWRQNLQIASLAGFWTWLLALTFSLPTWESRVLFFFPAHMVTGMLHVQITVSHWPMETYTGVTYDNSSNGFLRTQLSTTMDIDCPTFMDWFHGGLQFQVVHHLWPGLPRHNLRQVRGILESFCKKHELVYHHAGFFKANCMVLDTLKQTAKSTKDFSELFHESANLMG</sequence>
<dbReference type="SUPFAM" id="SSF55856">
    <property type="entry name" value="Cytochrome b5-like heme/steroid binding domain"/>
    <property type="match status" value="1"/>
</dbReference>
<keyword evidence="10" id="KW-0443">Lipid metabolism</keyword>
<evidence type="ECO:0000256" key="10">
    <source>
        <dbReference type="ARBA" id="ARBA00023098"/>
    </source>
</evidence>
<evidence type="ECO:0000256" key="2">
    <source>
        <dbReference type="ARBA" id="ARBA00005189"/>
    </source>
</evidence>
<organism evidence="14">
    <name type="scientific">Pseudo-nitzschia australis</name>
    <dbReference type="NCBI Taxonomy" id="44445"/>
    <lineage>
        <taxon>Eukaryota</taxon>
        <taxon>Sar</taxon>
        <taxon>Stramenopiles</taxon>
        <taxon>Ochrophyta</taxon>
        <taxon>Bacillariophyta</taxon>
        <taxon>Bacillariophyceae</taxon>
        <taxon>Bacillariophycidae</taxon>
        <taxon>Bacillariales</taxon>
        <taxon>Bacillariaceae</taxon>
        <taxon>Pseudo-nitzschia</taxon>
    </lineage>
</organism>
<dbReference type="CDD" id="cd03506">
    <property type="entry name" value="Delta6-FADS-like"/>
    <property type="match status" value="1"/>
</dbReference>
<evidence type="ECO:0000256" key="7">
    <source>
        <dbReference type="ARBA" id="ARBA00022989"/>
    </source>
</evidence>
<protein>
    <recommendedName>
        <fullName evidence="13">Cytochrome b5 heme-binding domain-containing protein</fullName>
    </recommendedName>
</protein>
<keyword evidence="5 12" id="KW-0812">Transmembrane</keyword>
<dbReference type="Gene3D" id="3.10.120.10">
    <property type="entry name" value="Cytochrome b5-like heme/steroid binding domain"/>
    <property type="match status" value="1"/>
</dbReference>
<evidence type="ECO:0000313" key="14">
    <source>
        <dbReference type="EMBL" id="CAE0722198.1"/>
    </source>
</evidence>
<dbReference type="GO" id="GO:0046872">
    <property type="term" value="F:metal ion binding"/>
    <property type="evidence" value="ECO:0007669"/>
    <property type="project" value="UniProtKB-KW"/>
</dbReference>
<evidence type="ECO:0000256" key="8">
    <source>
        <dbReference type="ARBA" id="ARBA00023002"/>
    </source>
</evidence>
<dbReference type="PANTHER" id="PTHR19353:SF30">
    <property type="entry name" value="DELTA 8-(E)-SPHINGOLIPID DESATURASE"/>
    <property type="match status" value="1"/>
</dbReference>
<comment type="subcellular location">
    <subcellularLocation>
        <location evidence="1">Membrane</location>
        <topology evidence="1">Multi-pass membrane protein</topology>
    </subcellularLocation>
</comment>
<evidence type="ECO:0000256" key="12">
    <source>
        <dbReference type="SAM" id="Phobius"/>
    </source>
</evidence>
<evidence type="ECO:0000256" key="6">
    <source>
        <dbReference type="ARBA" id="ARBA00022723"/>
    </source>
</evidence>
<evidence type="ECO:0000256" key="4">
    <source>
        <dbReference type="ARBA" id="ARBA00022617"/>
    </source>
</evidence>